<dbReference type="GO" id="GO:0015562">
    <property type="term" value="F:efflux transmembrane transporter activity"/>
    <property type="evidence" value="ECO:0007669"/>
    <property type="project" value="InterPro"/>
</dbReference>
<keyword evidence="10" id="KW-1185">Reference proteome</keyword>
<gene>
    <name evidence="9" type="ORF">SAMN04488519_102329</name>
</gene>
<dbReference type="GO" id="GO:0009279">
    <property type="term" value="C:cell outer membrane"/>
    <property type="evidence" value="ECO:0007669"/>
    <property type="project" value="UniProtKB-SubCell"/>
</dbReference>
<dbReference type="STRING" id="226506.SAMN04488519_102329"/>
<evidence type="ECO:0000313" key="9">
    <source>
        <dbReference type="EMBL" id="SFN88438.1"/>
    </source>
</evidence>
<evidence type="ECO:0000256" key="8">
    <source>
        <dbReference type="SAM" id="SignalP"/>
    </source>
</evidence>
<keyword evidence="3" id="KW-0813">Transport</keyword>
<evidence type="ECO:0000256" key="5">
    <source>
        <dbReference type="ARBA" id="ARBA00022692"/>
    </source>
</evidence>
<keyword evidence="5" id="KW-0812">Transmembrane</keyword>
<dbReference type="RefSeq" id="WP_091650582.1">
    <property type="nucleotide sequence ID" value="NZ_FOVW01000002.1"/>
</dbReference>
<dbReference type="GO" id="GO:0015288">
    <property type="term" value="F:porin activity"/>
    <property type="evidence" value="ECO:0007669"/>
    <property type="project" value="TreeGrafter"/>
</dbReference>
<dbReference type="InterPro" id="IPR051906">
    <property type="entry name" value="TolC-like"/>
</dbReference>
<dbReference type="PANTHER" id="PTHR30026">
    <property type="entry name" value="OUTER MEMBRANE PROTEIN TOLC"/>
    <property type="match status" value="1"/>
</dbReference>
<dbReference type="SUPFAM" id="SSF56954">
    <property type="entry name" value="Outer membrane efflux proteins (OEP)"/>
    <property type="match status" value="1"/>
</dbReference>
<keyword evidence="8" id="KW-0732">Signal</keyword>
<dbReference type="GO" id="GO:1990281">
    <property type="term" value="C:efflux pump complex"/>
    <property type="evidence" value="ECO:0007669"/>
    <property type="project" value="TreeGrafter"/>
</dbReference>
<evidence type="ECO:0000313" key="10">
    <source>
        <dbReference type="Proteomes" id="UP000199564"/>
    </source>
</evidence>
<dbReference type="PANTHER" id="PTHR30026:SF20">
    <property type="entry name" value="OUTER MEMBRANE PROTEIN TOLC"/>
    <property type="match status" value="1"/>
</dbReference>
<proteinExistence type="inferred from homology"/>
<dbReference type="Gene3D" id="1.20.1600.10">
    <property type="entry name" value="Outer membrane efflux proteins (OEP)"/>
    <property type="match status" value="1"/>
</dbReference>
<dbReference type="AlphaFoldDB" id="A0A1I5CN80"/>
<comment type="subcellular location">
    <subcellularLocation>
        <location evidence="1">Cell outer membrane</location>
    </subcellularLocation>
</comment>
<evidence type="ECO:0000256" key="1">
    <source>
        <dbReference type="ARBA" id="ARBA00004442"/>
    </source>
</evidence>
<dbReference type="Proteomes" id="UP000199564">
    <property type="component" value="Unassembled WGS sequence"/>
</dbReference>
<evidence type="ECO:0000256" key="6">
    <source>
        <dbReference type="ARBA" id="ARBA00023136"/>
    </source>
</evidence>
<evidence type="ECO:0000256" key="3">
    <source>
        <dbReference type="ARBA" id="ARBA00022448"/>
    </source>
</evidence>
<name>A0A1I5CN80_9BACT</name>
<dbReference type="InterPro" id="IPR003423">
    <property type="entry name" value="OMP_efflux"/>
</dbReference>
<dbReference type="Pfam" id="PF02321">
    <property type="entry name" value="OEP"/>
    <property type="match status" value="1"/>
</dbReference>
<protein>
    <submittedName>
        <fullName evidence="9">Outer membrane protein TolC</fullName>
    </submittedName>
</protein>
<keyword evidence="4" id="KW-1134">Transmembrane beta strand</keyword>
<evidence type="ECO:0000256" key="4">
    <source>
        <dbReference type="ARBA" id="ARBA00022452"/>
    </source>
</evidence>
<comment type="similarity">
    <text evidence="2">Belongs to the outer membrane factor (OMF) (TC 1.B.17) family.</text>
</comment>
<sequence>MKTKLLIALSFLGIYFQASGQNFLDKYIQEGLENNLTLQEKNISLQQSLLALQTAKSYYLPAVDFGVLYNLASGGRTINVPIGDLLNGVYATLNQLTESNQFPQLNNISEQFLPNNFYDARIRVSMPLINPDLKFQKQIRTQQILVNEYDLAIYKASLIQDIKTAYFQFCTAHKAIEVFESSKELVERNLKDNQSLLKNGKGLPASVLRAEAEVENINALLIEAYNKKKNASYYLNFLLNKNLEANVEFEEPRIDLDDLHQALQEEPSQQRPEQKQVQTFKSIKETQLVQSKNYWVPRLSTFADFGSQAFDFEFNNQSRYAFFGLNLAFPLFQGGRSRHQIQQSQFEIEKIQFQENLLDQKLAMDLKMAKNEVLSKQAALKSSEIKLNSSLAYLRLVDRGFKEGSNSLIEFIDARNQYTQASLQQTINTYGLLISQANLERQLSFETY</sequence>
<feature type="signal peptide" evidence="8">
    <location>
        <begin position="1"/>
        <end position="20"/>
    </location>
</feature>
<organism evidence="9 10">
    <name type="scientific">Algoriphagus ornithinivorans</name>
    <dbReference type="NCBI Taxonomy" id="226506"/>
    <lineage>
        <taxon>Bacteria</taxon>
        <taxon>Pseudomonadati</taxon>
        <taxon>Bacteroidota</taxon>
        <taxon>Cytophagia</taxon>
        <taxon>Cytophagales</taxon>
        <taxon>Cyclobacteriaceae</taxon>
        <taxon>Algoriphagus</taxon>
    </lineage>
</organism>
<keyword evidence="7" id="KW-0998">Cell outer membrane</keyword>
<reference evidence="10" key="1">
    <citation type="submission" date="2016-10" db="EMBL/GenBank/DDBJ databases">
        <authorList>
            <person name="Varghese N."/>
            <person name="Submissions S."/>
        </authorList>
    </citation>
    <scope>NUCLEOTIDE SEQUENCE [LARGE SCALE GENOMIC DNA]</scope>
    <source>
        <strain evidence="10">DSM 15282</strain>
    </source>
</reference>
<evidence type="ECO:0000256" key="2">
    <source>
        <dbReference type="ARBA" id="ARBA00007613"/>
    </source>
</evidence>
<keyword evidence="6" id="KW-0472">Membrane</keyword>
<accession>A0A1I5CN80</accession>
<feature type="chain" id="PRO_5011641953" evidence="8">
    <location>
        <begin position="21"/>
        <end position="448"/>
    </location>
</feature>
<dbReference type="EMBL" id="FOVW01000002">
    <property type="protein sequence ID" value="SFN88438.1"/>
    <property type="molecule type" value="Genomic_DNA"/>
</dbReference>
<evidence type="ECO:0000256" key="7">
    <source>
        <dbReference type="ARBA" id="ARBA00023237"/>
    </source>
</evidence>